<comment type="subcellular location">
    <subcellularLocation>
        <location evidence="1">Secreted</location>
    </subcellularLocation>
</comment>
<evidence type="ECO:0000313" key="7">
    <source>
        <dbReference type="Proteomes" id="UP001432027"/>
    </source>
</evidence>
<organism evidence="6 7">
    <name type="scientific">Pristionchus entomophagus</name>
    <dbReference type="NCBI Taxonomy" id="358040"/>
    <lineage>
        <taxon>Eukaryota</taxon>
        <taxon>Metazoa</taxon>
        <taxon>Ecdysozoa</taxon>
        <taxon>Nematoda</taxon>
        <taxon>Chromadorea</taxon>
        <taxon>Rhabditida</taxon>
        <taxon>Rhabditina</taxon>
        <taxon>Diplogasteromorpha</taxon>
        <taxon>Diplogasteroidea</taxon>
        <taxon>Neodiplogasteridae</taxon>
        <taxon>Pristionchus</taxon>
    </lineage>
</organism>
<evidence type="ECO:0000256" key="2">
    <source>
        <dbReference type="ARBA" id="ARBA00010112"/>
    </source>
</evidence>
<protein>
    <submittedName>
        <fullName evidence="6">Uncharacterized protein</fullName>
    </submittedName>
</protein>
<reference evidence="6" key="1">
    <citation type="submission" date="2023-10" db="EMBL/GenBank/DDBJ databases">
        <title>Genome assembly of Pristionchus species.</title>
        <authorList>
            <person name="Yoshida K."/>
            <person name="Sommer R.J."/>
        </authorList>
    </citation>
    <scope>NUCLEOTIDE SEQUENCE</scope>
    <source>
        <strain evidence="6">RS0144</strain>
    </source>
</reference>
<evidence type="ECO:0000313" key="6">
    <source>
        <dbReference type="EMBL" id="GMS97736.1"/>
    </source>
</evidence>
<keyword evidence="3" id="KW-0964">Secreted</keyword>
<evidence type="ECO:0000256" key="3">
    <source>
        <dbReference type="ARBA" id="ARBA00022525"/>
    </source>
</evidence>
<comment type="similarity">
    <text evidence="2">Belongs to the nematode transthyretin-like family.</text>
</comment>
<feature type="chain" id="PRO_5043674973" evidence="5">
    <location>
        <begin position="24"/>
        <end position="132"/>
    </location>
</feature>
<dbReference type="GO" id="GO:0009986">
    <property type="term" value="C:cell surface"/>
    <property type="evidence" value="ECO:0007669"/>
    <property type="project" value="InterPro"/>
</dbReference>
<dbReference type="Gene3D" id="2.60.40.3330">
    <property type="match status" value="1"/>
</dbReference>
<dbReference type="Pfam" id="PF01060">
    <property type="entry name" value="TTR-52"/>
    <property type="match status" value="1"/>
</dbReference>
<proteinExistence type="inferred from homology"/>
<dbReference type="PANTHER" id="PTHR21700:SF3">
    <property type="entry name" value="TRANSTHYRETIN-LIKE PROTEIN 5"/>
    <property type="match status" value="1"/>
</dbReference>
<keyword evidence="7" id="KW-1185">Reference proteome</keyword>
<dbReference type="EMBL" id="BTSX01000004">
    <property type="protein sequence ID" value="GMS97736.1"/>
    <property type="molecule type" value="Genomic_DNA"/>
</dbReference>
<dbReference type="GO" id="GO:0005576">
    <property type="term" value="C:extracellular region"/>
    <property type="evidence" value="ECO:0007669"/>
    <property type="project" value="UniProtKB-SubCell"/>
</dbReference>
<dbReference type="InterPro" id="IPR001534">
    <property type="entry name" value="Transthyretin-like"/>
</dbReference>
<dbReference type="Proteomes" id="UP001432027">
    <property type="component" value="Unassembled WGS sequence"/>
</dbReference>
<feature type="signal peptide" evidence="5">
    <location>
        <begin position="1"/>
        <end position="23"/>
    </location>
</feature>
<feature type="non-terminal residue" evidence="6">
    <location>
        <position position="1"/>
    </location>
</feature>
<dbReference type="PANTHER" id="PTHR21700">
    <property type="entry name" value="TRANSTHYRETIN-LIKE FAMILY PROTEIN-RELATED"/>
    <property type="match status" value="1"/>
</dbReference>
<evidence type="ECO:0000256" key="1">
    <source>
        <dbReference type="ARBA" id="ARBA00004613"/>
    </source>
</evidence>
<sequence>LSISRMKFTFLILFSSLVLVSHATQQTVGVRGTLFCGNKPLAHAEVKLWDLDIWTDPDDQLATVRTDRYGNFVIYGTEDEIFTFDPVVKIIYSCDNKNVFGLEKINDQCSLRLDMGVMNMEPSVKGEQTKCF</sequence>
<accession>A0AAV5TU00</accession>
<dbReference type="InterPro" id="IPR038479">
    <property type="entry name" value="Transthyretin-like_sf"/>
</dbReference>
<comment type="caution">
    <text evidence="6">The sequence shown here is derived from an EMBL/GenBank/DDBJ whole genome shotgun (WGS) entry which is preliminary data.</text>
</comment>
<name>A0AAV5TU00_9BILA</name>
<keyword evidence="4 5" id="KW-0732">Signal</keyword>
<gene>
    <name evidence="6" type="ORF">PENTCL1PPCAC_19911</name>
</gene>
<dbReference type="AlphaFoldDB" id="A0AAV5TU00"/>
<evidence type="ECO:0000256" key="5">
    <source>
        <dbReference type="SAM" id="SignalP"/>
    </source>
</evidence>
<evidence type="ECO:0000256" key="4">
    <source>
        <dbReference type="ARBA" id="ARBA00022729"/>
    </source>
</evidence>